<feature type="transmembrane region" description="Helical" evidence="5">
    <location>
        <begin position="52"/>
        <end position="72"/>
    </location>
</feature>
<feature type="transmembrane region" description="Helical" evidence="5">
    <location>
        <begin position="84"/>
        <end position="104"/>
    </location>
</feature>
<evidence type="ECO:0000256" key="1">
    <source>
        <dbReference type="ARBA" id="ARBA00004127"/>
    </source>
</evidence>
<organism evidence="6 7">
    <name type="scientific">Pichia inconspicua</name>
    <dbReference type="NCBI Taxonomy" id="52247"/>
    <lineage>
        <taxon>Eukaryota</taxon>
        <taxon>Fungi</taxon>
        <taxon>Dikarya</taxon>
        <taxon>Ascomycota</taxon>
        <taxon>Saccharomycotina</taxon>
        <taxon>Pichiomycetes</taxon>
        <taxon>Pichiales</taxon>
        <taxon>Pichiaceae</taxon>
        <taxon>Pichia</taxon>
    </lineage>
</organism>
<keyword evidence="4 5" id="KW-0472">Membrane</keyword>
<keyword evidence="3 5" id="KW-1133">Transmembrane helix</keyword>
<feature type="transmembrane region" description="Helical" evidence="5">
    <location>
        <begin position="148"/>
        <end position="168"/>
    </location>
</feature>
<feature type="transmembrane region" description="Helical" evidence="5">
    <location>
        <begin position="188"/>
        <end position="211"/>
    </location>
</feature>
<keyword evidence="7" id="KW-1185">Reference proteome</keyword>
<reference evidence="6 7" key="1">
    <citation type="journal article" date="2019" name="Front. Genet.">
        <title>Whole-Genome Sequencing of the Opportunistic Yeast Pathogen Candida inconspicua Uncovers Its Hybrid Origin.</title>
        <authorList>
            <person name="Mixao V."/>
            <person name="Hansen A.P."/>
            <person name="Saus E."/>
            <person name="Boekhout T."/>
            <person name="Lass-Florl C."/>
            <person name="Gabaldon T."/>
        </authorList>
    </citation>
    <scope>NUCLEOTIDE SEQUENCE [LARGE SCALE GENOMIC DNA]</scope>
    <source>
        <strain evidence="6 7">CBS 180</strain>
    </source>
</reference>
<evidence type="ECO:0000256" key="3">
    <source>
        <dbReference type="ARBA" id="ARBA00022989"/>
    </source>
</evidence>
<feature type="transmembrane region" description="Helical" evidence="5">
    <location>
        <begin position="15"/>
        <end position="32"/>
    </location>
</feature>
<dbReference type="Pfam" id="PF04750">
    <property type="entry name" value="Far-17a_AIG1"/>
    <property type="match status" value="1"/>
</dbReference>
<accession>A0A4T0X2C5</accession>
<dbReference type="Proteomes" id="UP000307173">
    <property type="component" value="Unassembled WGS sequence"/>
</dbReference>
<sequence>MTVHSAKIDSHRGETVPTVISASFIISAITAFSELHELVLPEFLAQAGHYQFLTNIALCLSTLYFAVNFLYHYTTWPLVYRIKVYLSAVCLSLNFVVSIVYWSLKFLVPALIMTKNETIPLFLDIKIHALPLLATATDYFAYMDRWDLSYATGYLFVSILSGLYWFWLEYLIQDGASYPYPFLNVERNLRIVIFLIVSLIAFGAFCLGKLLHPQFIPELEKAEEDLKKEE</sequence>
<proteinExistence type="predicted"/>
<evidence type="ECO:0000313" key="6">
    <source>
        <dbReference type="EMBL" id="TID29417.1"/>
    </source>
</evidence>
<gene>
    <name evidence="6" type="ORF">CANINC_001991</name>
</gene>
<keyword evidence="2 5" id="KW-0812">Transmembrane</keyword>
<dbReference type="PANTHER" id="PTHR10989:SF16">
    <property type="entry name" value="AT02829P-RELATED"/>
    <property type="match status" value="1"/>
</dbReference>
<evidence type="ECO:0008006" key="8">
    <source>
        <dbReference type="Google" id="ProtNLM"/>
    </source>
</evidence>
<evidence type="ECO:0000313" key="7">
    <source>
        <dbReference type="Proteomes" id="UP000307173"/>
    </source>
</evidence>
<evidence type="ECO:0000256" key="2">
    <source>
        <dbReference type="ARBA" id="ARBA00022692"/>
    </source>
</evidence>
<dbReference type="InterPro" id="IPR006838">
    <property type="entry name" value="ADTRP_AIG1"/>
</dbReference>
<evidence type="ECO:0000256" key="5">
    <source>
        <dbReference type="SAM" id="Phobius"/>
    </source>
</evidence>
<name>A0A4T0X2C5_9ASCO</name>
<comment type="caution">
    <text evidence="6">The sequence shown here is derived from an EMBL/GenBank/DDBJ whole genome shotgun (WGS) entry which is preliminary data.</text>
</comment>
<comment type="subcellular location">
    <subcellularLocation>
        <location evidence="1">Endomembrane system</location>
        <topology evidence="1">Multi-pass membrane protein</topology>
    </subcellularLocation>
</comment>
<evidence type="ECO:0000256" key="4">
    <source>
        <dbReference type="ARBA" id="ARBA00023136"/>
    </source>
</evidence>
<dbReference type="GO" id="GO:0012505">
    <property type="term" value="C:endomembrane system"/>
    <property type="evidence" value="ECO:0007669"/>
    <property type="project" value="UniProtKB-SubCell"/>
</dbReference>
<dbReference type="GO" id="GO:0016020">
    <property type="term" value="C:membrane"/>
    <property type="evidence" value="ECO:0007669"/>
    <property type="project" value="InterPro"/>
</dbReference>
<dbReference type="EMBL" id="SELW01000316">
    <property type="protein sequence ID" value="TID29417.1"/>
    <property type="molecule type" value="Genomic_DNA"/>
</dbReference>
<dbReference type="PANTHER" id="PTHR10989">
    <property type="entry name" value="ANDROGEN-INDUCED PROTEIN 1-RELATED"/>
    <property type="match status" value="1"/>
</dbReference>
<dbReference type="AlphaFoldDB" id="A0A4T0X2C5"/>
<dbReference type="OrthoDB" id="1898221at2759"/>
<protein>
    <recommendedName>
        <fullName evidence="8">FAR-17a/AIG1-like protein</fullName>
    </recommendedName>
</protein>